<dbReference type="PANTHER" id="PTHR14865">
    <property type="entry name" value="CST COMPLEX SUBUNIT CTC1"/>
    <property type="match status" value="1"/>
</dbReference>
<evidence type="ECO:0000256" key="4">
    <source>
        <dbReference type="ARBA" id="ARBA00016175"/>
    </source>
</evidence>
<dbReference type="OMA" id="THTDYTH"/>
<comment type="similarity">
    <text evidence="3">Belongs to the CTC1 family.</text>
</comment>
<dbReference type="Proteomes" id="UP000472267">
    <property type="component" value="Chromosome 3"/>
</dbReference>
<dbReference type="GO" id="GO:0010833">
    <property type="term" value="P:telomere maintenance via telomere lengthening"/>
    <property type="evidence" value="ECO:0007669"/>
    <property type="project" value="TreeGrafter"/>
</dbReference>
<dbReference type="Pfam" id="PF15489">
    <property type="entry name" value="CTC1"/>
    <property type="match status" value="3"/>
</dbReference>
<evidence type="ECO:0000313" key="11">
    <source>
        <dbReference type="Proteomes" id="UP000472267"/>
    </source>
</evidence>
<evidence type="ECO:0000256" key="1">
    <source>
        <dbReference type="ARBA" id="ARBA00004123"/>
    </source>
</evidence>
<dbReference type="InParanoid" id="A0A672F9C6"/>
<comment type="subcellular location">
    <subcellularLocation>
        <location evidence="2">Chromosome</location>
        <location evidence="2">Telomere</location>
    </subcellularLocation>
    <subcellularLocation>
        <location evidence="1">Nucleus</location>
    </subcellularLocation>
</comment>
<gene>
    <name evidence="10" type="primary">ctc1</name>
</gene>
<evidence type="ECO:0000256" key="2">
    <source>
        <dbReference type="ARBA" id="ARBA00004574"/>
    </source>
</evidence>
<keyword evidence="6" id="KW-0779">Telomere</keyword>
<keyword evidence="5" id="KW-0158">Chromosome</keyword>
<evidence type="ECO:0000256" key="3">
    <source>
        <dbReference type="ARBA" id="ARBA00006332"/>
    </source>
</evidence>
<dbReference type="AlphaFoldDB" id="A0A672F9C6"/>
<dbReference type="FunCoup" id="A0A672F9C6">
    <property type="interactions" value="574"/>
</dbReference>
<keyword evidence="8" id="KW-0539">Nucleus</keyword>
<dbReference type="GO" id="GO:0003697">
    <property type="term" value="F:single-stranded DNA binding"/>
    <property type="evidence" value="ECO:0007669"/>
    <property type="project" value="InterPro"/>
</dbReference>
<dbReference type="InterPro" id="IPR029156">
    <property type="entry name" value="CTC1"/>
</dbReference>
<dbReference type="GO" id="GO:0045740">
    <property type="term" value="P:positive regulation of DNA replication"/>
    <property type="evidence" value="ECO:0007669"/>
    <property type="project" value="TreeGrafter"/>
</dbReference>
<proteinExistence type="inferred from homology"/>
<dbReference type="GO" id="GO:0042162">
    <property type="term" value="F:telomeric DNA binding"/>
    <property type="evidence" value="ECO:0007669"/>
    <property type="project" value="TreeGrafter"/>
</dbReference>
<protein>
    <recommendedName>
        <fullName evidence="4">CST complex subunit CTC1</fullName>
    </recommendedName>
</protein>
<feature type="region of interest" description="Disordered" evidence="9">
    <location>
        <begin position="648"/>
        <end position="678"/>
    </location>
</feature>
<keyword evidence="7" id="KW-0238">DNA-binding</keyword>
<reference evidence="10" key="1">
    <citation type="submission" date="2019-06" db="EMBL/GenBank/DDBJ databases">
        <authorList>
            <consortium name="Wellcome Sanger Institute Data Sharing"/>
        </authorList>
    </citation>
    <scope>NUCLEOTIDE SEQUENCE [LARGE SCALE GENOMIC DNA]</scope>
</reference>
<evidence type="ECO:0000256" key="5">
    <source>
        <dbReference type="ARBA" id="ARBA00022454"/>
    </source>
</evidence>
<organism evidence="10 11">
    <name type="scientific">Salarias fasciatus</name>
    <name type="common">Jewelled blenny</name>
    <name type="synonym">Blennius fasciatus</name>
    <dbReference type="NCBI Taxonomy" id="181472"/>
    <lineage>
        <taxon>Eukaryota</taxon>
        <taxon>Metazoa</taxon>
        <taxon>Chordata</taxon>
        <taxon>Craniata</taxon>
        <taxon>Vertebrata</taxon>
        <taxon>Euteleostomi</taxon>
        <taxon>Actinopterygii</taxon>
        <taxon>Neopterygii</taxon>
        <taxon>Teleostei</taxon>
        <taxon>Neoteleostei</taxon>
        <taxon>Acanthomorphata</taxon>
        <taxon>Ovalentaria</taxon>
        <taxon>Blenniimorphae</taxon>
        <taxon>Blenniiformes</taxon>
        <taxon>Blennioidei</taxon>
        <taxon>Blenniidae</taxon>
        <taxon>Salariinae</taxon>
        <taxon>Salarias</taxon>
    </lineage>
</organism>
<evidence type="ECO:0000256" key="6">
    <source>
        <dbReference type="ARBA" id="ARBA00022895"/>
    </source>
</evidence>
<evidence type="ECO:0000313" key="10">
    <source>
        <dbReference type="Ensembl" id="ENSSFAP00005000665.1"/>
    </source>
</evidence>
<reference evidence="10" key="2">
    <citation type="submission" date="2025-08" db="UniProtKB">
        <authorList>
            <consortium name="Ensembl"/>
        </authorList>
    </citation>
    <scope>IDENTIFICATION</scope>
</reference>
<evidence type="ECO:0000256" key="7">
    <source>
        <dbReference type="ARBA" id="ARBA00023125"/>
    </source>
</evidence>
<name>A0A672F9C6_SALFA</name>
<dbReference type="InterPro" id="IPR042617">
    <property type="entry name" value="CTC1-like"/>
</dbReference>
<dbReference type="GO" id="GO:1990879">
    <property type="term" value="C:CST complex"/>
    <property type="evidence" value="ECO:0007669"/>
    <property type="project" value="TreeGrafter"/>
</dbReference>
<sequence>MEPGEPGERLLEVFKPRSEAESVWLKNFFTFISEHLSCGPAPSQEAVSLTVSAIRSIQKTFGSAHSLPVSYRPLSVSELVSQQHLSCVSNLSWSTNQHRAWCREAELTVPGQTALRRVNLLLIGRLMEGRDGQWTLRDSSGSVQCECLSPSPLWLHRLVFVPHWHYIPHNAAGQDGDRGHVELIGPPVLLSVHAAPGLAAGCEGQRSLGRVCVYGEVGRVGPLLVVSGTTFFCWSLRDEEAELPVRLPWFPCLHVGRRVCVTELRVCVLRGWRGNNILCVTERSELHTDCTHTHTDYTHTHTDYTHTHSDYTHTHTPEDSVQSGVRMKVSRIISYQGTVTEVVSEGAGLYVLDGRVGLCLAYCITSGLRPQLRHVHVLLRPCPDSPPSMLCACLRSSLRVTAFGGVGGASPSSRCPGDGALPRLLLQTNCPLSDYLWACSLSDKSLLLSSLMNCLSLMSSQMSCLSLLSSQSLLSCLSLMSPQYSVDPSVHQYLSVSELCASLQDVWSSTSLRSLLSSDGPNLTRSQINSALSWSCRTLSSDPRDGDALRSKGVLQHGLDRYHTHTHTHTHTHSLSLRGHRGVCVPGCLVCVQRFSMVTERFLQSEFPSFQHLDQDKFITHTHCRVYLQFSLDHVHILSPSVAMETHLSQKGAESAGGGAEPSERKRRRTGEDESPAVAVTTQPCVSMVIGVEQKEGVAWRNVGAEPDTEQAGLRLSFSVRASVIGPVVSWGRDPKNGPMTEREAEEEGRGKVLLVFSGGSTRWFSVIQPGSFYRLVVVSLAARGTAADLCVCVCVCVCVSSELVCFQGLVSERISLNDRTNTPGHTHTGVRLTVCDQTGRSLQVYLDLSHAPYPPGLLPGNTLLLSAFQRRLSLHEAVCVSLSWPRPPPPPMMHLGRWALREEQRCPVARVKGHLVCFLFLELQWSCSLCDSVYTQTCSGSRCGSSSSVFQSKAKVVVDDGTGEAHVWFSGVLVGSLLGLAAAQWAGLQRALRVKGHIRVFPRGRSLVSIPLSLSLSLSLSLRSLFHLSLCLSLCVSLCPSVSLSLSSLSVPLCLSLCPSVSLSLSLCVSLSLSLCVSLSVPLCVSLSVPLCLSLCPSVSLSLSLCVSQVTDAESSDVLLHFLSSVCSSDLVLRPVVLTCRRQTNQRAEGSTSCLPVFLCL</sequence>
<evidence type="ECO:0000256" key="9">
    <source>
        <dbReference type="SAM" id="MobiDB-lite"/>
    </source>
</evidence>
<keyword evidence="11" id="KW-1185">Reference proteome</keyword>
<evidence type="ECO:0000256" key="8">
    <source>
        <dbReference type="ARBA" id="ARBA00023242"/>
    </source>
</evidence>
<dbReference type="Ensembl" id="ENSSFAT00005000694.1">
    <property type="protein sequence ID" value="ENSSFAP00005000665.1"/>
    <property type="gene ID" value="ENSSFAG00005000478.1"/>
</dbReference>
<reference evidence="10" key="3">
    <citation type="submission" date="2025-09" db="UniProtKB">
        <authorList>
            <consortium name="Ensembl"/>
        </authorList>
    </citation>
    <scope>IDENTIFICATION</scope>
</reference>
<dbReference type="PANTHER" id="PTHR14865:SF2">
    <property type="entry name" value="CST COMPLEX SUBUNIT CTC1"/>
    <property type="match status" value="1"/>
</dbReference>
<accession>A0A672F9C6</accession>